<comment type="caution">
    <text evidence="2">The sequence shown here is derived from an EMBL/GenBank/DDBJ whole genome shotgun (WGS) entry which is preliminary data.</text>
</comment>
<dbReference type="EMBL" id="VMFF01000024">
    <property type="protein sequence ID" value="TSC65867.1"/>
    <property type="molecule type" value="Genomic_DNA"/>
</dbReference>
<organism evidence="2 3">
    <name type="scientific">Candidatus Doudnabacteria bacterium Gr01-1014_77</name>
    <dbReference type="NCBI Taxonomy" id="2017133"/>
    <lineage>
        <taxon>Bacteria</taxon>
        <taxon>Candidatus Doudnaibacteriota</taxon>
    </lineage>
</organism>
<dbReference type="PANTHER" id="PTHR34610:SF3">
    <property type="entry name" value="SSL7007 PROTEIN"/>
    <property type="match status" value="1"/>
</dbReference>
<evidence type="ECO:0000313" key="3">
    <source>
        <dbReference type="Proteomes" id="UP000319613"/>
    </source>
</evidence>
<dbReference type="InterPro" id="IPR002716">
    <property type="entry name" value="PIN_dom"/>
</dbReference>
<dbReference type="InterPro" id="IPR029060">
    <property type="entry name" value="PIN-like_dom_sf"/>
</dbReference>
<dbReference type="SMART" id="SM00670">
    <property type="entry name" value="PINc"/>
    <property type="match status" value="1"/>
</dbReference>
<dbReference type="PANTHER" id="PTHR34610">
    <property type="entry name" value="SSL7007 PROTEIN"/>
    <property type="match status" value="1"/>
</dbReference>
<dbReference type="Proteomes" id="UP000319613">
    <property type="component" value="Unassembled WGS sequence"/>
</dbReference>
<name>A0A554JBV9_9BACT</name>
<evidence type="ECO:0000313" key="2">
    <source>
        <dbReference type="EMBL" id="TSC65867.1"/>
    </source>
</evidence>
<evidence type="ECO:0000259" key="1">
    <source>
        <dbReference type="SMART" id="SM00670"/>
    </source>
</evidence>
<gene>
    <name evidence="2" type="ORF">G01um101477_309</name>
</gene>
<feature type="domain" description="PIN" evidence="1">
    <location>
        <begin position="2"/>
        <end position="111"/>
    </location>
</feature>
<dbReference type="Gene3D" id="3.40.50.1010">
    <property type="entry name" value="5'-nuclease"/>
    <property type="match status" value="1"/>
</dbReference>
<dbReference type="InterPro" id="IPR002850">
    <property type="entry name" value="PIN_toxin-like"/>
</dbReference>
<proteinExistence type="predicted"/>
<dbReference type="AlphaFoldDB" id="A0A554JBV9"/>
<dbReference type="Pfam" id="PF13470">
    <property type="entry name" value="PIN_3"/>
    <property type="match status" value="1"/>
</dbReference>
<dbReference type="NCBIfam" id="TIGR00305">
    <property type="entry name" value="putative toxin-antitoxin system toxin component, PIN family"/>
    <property type="match status" value="1"/>
</dbReference>
<reference evidence="2 3" key="1">
    <citation type="submission" date="2017-07" db="EMBL/GenBank/DDBJ databases">
        <title>Mechanisms for carbon and nitrogen cycling indicate functional differentiation within the Candidate Phyla Radiation.</title>
        <authorList>
            <person name="Danczak R.E."/>
            <person name="Johnston M.D."/>
            <person name="Kenah C."/>
            <person name="Slattery M."/>
            <person name="Wrighton K.C."/>
            <person name="Wilkins M.J."/>
        </authorList>
    </citation>
    <scope>NUCLEOTIDE SEQUENCE [LARGE SCALE GENOMIC DNA]</scope>
    <source>
        <strain evidence="2">Gr01-1014_77</strain>
    </source>
</reference>
<protein>
    <submittedName>
        <fullName evidence="2">PilT protein domain protein</fullName>
    </submittedName>
</protein>
<accession>A0A554JBV9</accession>
<sequence>MIRVVLDTNVLITAFKDEYSYQKQIIDEAIKGNIQAFANNQTLRENSFILKKLIHDTEYQKELDRFLRQVNIVQNKRKVHIVSDPEDNKILESALEAKADYLITEDKALLELKKVSGVKIVEPADFWVGYQESTGNDPWKKWVSFVAGDRNGKN</sequence>
<dbReference type="SUPFAM" id="SSF88723">
    <property type="entry name" value="PIN domain-like"/>
    <property type="match status" value="1"/>
</dbReference>